<evidence type="ECO:0000313" key="11">
    <source>
        <dbReference type="EMBL" id="QUH28848.1"/>
    </source>
</evidence>
<keyword evidence="6 10" id="KW-0812">Transmembrane</keyword>
<evidence type="ECO:0000256" key="10">
    <source>
        <dbReference type="SAM" id="Phobius"/>
    </source>
</evidence>
<dbReference type="PIRSF" id="PIRSF006603">
    <property type="entry name" value="DinF"/>
    <property type="match status" value="1"/>
</dbReference>
<feature type="transmembrane region" description="Helical" evidence="10">
    <location>
        <begin position="361"/>
        <end position="381"/>
    </location>
</feature>
<feature type="transmembrane region" description="Helical" evidence="10">
    <location>
        <begin position="20"/>
        <end position="40"/>
    </location>
</feature>
<comment type="subcellular location">
    <subcellularLocation>
        <location evidence="1">Cell membrane</location>
        <topology evidence="1">Multi-pass membrane protein</topology>
    </subcellularLocation>
</comment>
<dbReference type="GO" id="GO:0042910">
    <property type="term" value="F:xenobiotic transmembrane transporter activity"/>
    <property type="evidence" value="ECO:0007669"/>
    <property type="project" value="InterPro"/>
</dbReference>
<dbReference type="InterPro" id="IPR051327">
    <property type="entry name" value="MATE_MepA_subfamily"/>
</dbReference>
<evidence type="ECO:0000256" key="9">
    <source>
        <dbReference type="ARBA" id="ARBA00023251"/>
    </source>
</evidence>
<evidence type="ECO:0000256" key="1">
    <source>
        <dbReference type="ARBA" id="ARBA00004651"/>
    </source>
</evidence>
<evidence type="ECO:0000256" key="6">
    <source>
        <dbReference type="ARBA" id="ARBA00022692"/>
    </source>
</evidence>
<feature type="transmembrane region" description="Helical" evidence="10">
    <location>
        <begin position="237"/>
        <end position="261"/>
    </location>
</feature>
<evidence type="ECO:0000256" key="7">
    <source>
        <dbReference type="ARBA" id="ARBA00022989"/>
    </source>
</evidence>
<keyword evidence="4" id="KW-0813">Transport</keyword>
<dbReference type="RefSeq" id="WP_212693051.1">
    <property type="nucleotide sequence ID" value="NZ_CP058561.1"/>
</dbReference>
<evidence type="ECO:0000256" key="3">
    <source>
        <dbReference type="ARBA" id="ARBA00022106"/>
    </source>
</evidence>
<evidence type="ECO:0000256" key="4">
    <source>
        <dbReference type="ARBA" id="ARBA00022448"/>
    </source>
</evidence>
<dbReference type="PANTHER" id="PTHR43823">
    <property type="entry name" value="SPORULATION PROTEIN YKVU"/>
    <property type="match status" value="1"/>
</dbReference>
<evidence type="ECO:0000256" key="8">
    <source>
        <dbReference type="ARBA" id="ARBA00023136"/>
    </source>
</evidence>
<keyword evidence="12" id="KW-1185">Reference proteome</keyword>
<dbReference type="Proteomes" id="UP000677305">
    <property type="component" value="Chromosome"/>
</dbReference>
<dbReference type="InterPro" id="IPR045070">
    <property type="entry name" value="MATE_MepA-like"/>
</dbReference>
<protein>
    <recommendedName>
        <fullName evidence="3">Multidrug export protein MepA</fullName>
    </recommendedName>
</protein>
<feature type="transmembrane region" description="Helical" evidence="10">
    <location>
        <begin position="168"/>
        <end position="189"/>
    </location>
</feature>
<gene>
    <name evidence="11" type="ORF">HYG85_07930</name>
</gene>
<evidence type="ECO:0000313" key="12">
    <source>
        <dbReference type="Proteomes" id="UP000677305"/>
    </source>
</evidence>
<keyword evidence="5" id="KW-1003">Cell membrane</keyword>
<feature type="transmembrane region" description="Helical" evidence="10">
    <location>
        <begin position="138"/>
        <end position="156"/>
    </location>
</feature>
<feature type="transmembrane region" description="Helical" evidence="10">
    <location>
        <begin position="195"/>
        <end position="217"/>
    </location>
</feature>
<evidence type="ECO:0000256" key="5">
    <source>
        <dbReference type="ARBA" id="ARBA00022475"/>
    </source>
</evidence>
<dbReference type="Pfam" id="PF01554">
    <property type="entry name" value="MatE"/>
    <property type="match status" value="2"/>
</dbReference>
<dbReference type="PANTHER" id="PTHR43823:SF3">
    <property type="entry name" value="MULTIDRUG EXPORT PROTEIN MEPA"/>
    <property type="match status" value="1"/>
</dbReference>
<keyword evidence="7 10" id="KW-1133">Transmembrane helix</keyword>
<comment type="similarity">
    <text evidence="2">Belongs to the multi antimicrobial extrusion (MATE) (TC 2.A.66.1) family. MepA subfamily.</text>
</comment>
<reference evidence="11 12" key="1">
    <citation type="submission" date="2020-07" db="EMBL/GenBank/DDBJ databases">
        <title>Vallitalea guaymasensis genome.</title>
        <authorList>
            <person name="Postec A."/>
        </authorList>
    </citation>
    <scope>NUCLEOTIDE SEQUENCE [LARGE SCALE GENOMIC DNA]</scope>
    <source>
        <strain evidence="11 12">Ra1766G1</strain>
    </source>
</reference>
<dbReference type="EMBL" id="CP058561">
    <property type="protein sequence ID" value="QUH28848.1"/>
    <property type="molecule type" value="Genomic_DNA"/>
</dbReference>
<proteinExistence type="inferred from homology"/>
<feature type="transmembrane region" description="Helical" evidence="10">
    <location>
        <begin position="327"/>
        <end position="349"/>
    </location>
</feature>
<sequence length="458" mass="49494">MEQLDDRSKLLGQEKVSKVITKLAIPAIIGMLVNAVYNFVDTMFVSWIGTNAMSAAQVGFPVFMVLVAFGQLFGIGGSSYTSRLLGENNKKEASKTITVVYITTIITGVILGICGLVFLEPLVNMFGANSDNISYTLAYTSILFIGAPFILGNMALNNLLRAEGSAIISMFGLMLGAILNIILDPIFIFAFDMGIAGAALATIIAQAITTVFLLSYYIRKKSLIPMKLSMFKPSKKIYNQILTIGLPTLIRQLLASFSIGLMNKAATGYGTEAVAAIGIVSKVFMLGFYALLGYTQGFLPVAGYNYGAKKYQRVLDSTKVSTKVSTIYCIIVFAVFMIFAEPIVMIFRPEAEVARIAVKGLRIWSISLPLLGYSMVINMLFQAIGKAKEAAILSISRQGIMLIPLILILPSLFSLNGVLLAQPVADVLTFILTGILGIIVNKEIYQLRDGSNGLPNVA</sequence>
<dbReference type="AlphaFoldDB" id="A0A8J8M9K3"/>
<dbReference type="InterPro" id="IPR002528">
    <property type="entry name" value="MATE_fam"/>
</dbReference>
<accession>A0A8J8M9K3</accession>
<evidence type="ECO:0000256" key="2">
    <source>
        <dbReference type="ARBA" id="ARBA00008417"/>
    </source>
</evidence>
<dbReference type="InterPro" id="IPR048279">
    <property type="entry name" value="MdtK-like"/>
</dbReference>
<keyword evidence="8 10" id="KW-0472">Membrane</keyword>
<feature type="transmembrane region" description="Helical" evidence="10">
    <location>
        <begin position="96"/>
        <end position="118"/>
    </location>
</feature>
<feature type="transmembrane region" description="Helical" evidence="10">
    <location>
        <begin position="402"/>
        <end position="421"/>
    </location>
</feature>
<organism evidence="11 12">
    <name type="scientific">Vallitalea guaymasensis</name>
    <dbReference type="NCBI Taxonomy" id="1185412"/>
    <lineage>
        <taxon>Bacteria</taxon>
        <taxon>Bacillati</taxon>
        <taxon>Bacillota</taxon>
        <taxon>Clostridia</taxon>
        <taxon>Lachnospirales</taxon>
        <taxon>Vallitaleaceae</taxon>
        <taxon>Vallitalea</taxon>
    </lineage>
</organism>
<dbReference type="GO" id="GO:0046677">
    <property type="term" value="P:response to antibiotic"/>
    <property type="evidence" value="ECO:0007669"/>
    <property type="project" value="UniProtKB-KW"/>
</dbReference>
<dbReference type="KEGG" id="vgu:HYG85_07930"/>
<dbReference type="GO" id="GO:0015297">
    <property type="term" value="F:antiporter activity"/>
    <property type="evidence" value="ECO:0007669"/>
    <property type="project" value="InterPro"/>
</dbReference>
<feature type="transmembrane region" description="Helical" evidence="10">
    <location>
        <begin position="273"/>
        <end position="306"/>
    </location>
</feature>
<dbReference type="CDD" id="cd13143">
    <property type="entry name" value="MATE_MepA_like"/>
    <property type="match status" value="1"/>
</dbReference>
<keyword evidence="9" id="KW-0046">Antibiotic resistance</keyword>
<feature type="transmembrane region" description="Helical" evidence="10">
    <location>
        <begin position="427"/>
        <end position="445"/>
    </location>
</feature>
<dbReference type="GO" id="GO:0005886">
    <property type="term" value="C:plasma membrane"/>
    <property type="evidence" value="ECO:0007669"/>
    <property type="project" value="UniProtKB-SubCell"/>
</dbReference>
<dbReference type="NCBIfam" id="TIGR00797">
    <property type="entry name" value="matE"/>
    <property type="match status" value="1"/>
</dbReference>
<feature type="transmembrane region" description="Helical" evidence="10">
    <location>
        <begin position="52"/>
        <end position="75"/>
    </location>
</feature>
<name>A0A8J8M9K3_9FIRM</name>